<feature type="transmembrane region" description="Helical" evidence="1">
    <location>
        <begin position="41"/>
        <end position="60"/>
    </location>
</feature>
<keyword evidence="1" id="KW-0812">Transmembrane</keyword>
<evidence type="ECO:0000256" key="1">
    <source>
        <dbReference type="SAM" id="Phobius"/>
    </source>
</evidence>
<sequence length="61" mass="6664">MSNTTKILGFIGAALLLVLVGPLLSIWAWNTLFGTLHTIPYSLDTWIAVSLLFNAVRFNAS</sequence>
<evidence type="ECO:0000313" key="2">
    <source>
        <dbReference type="EMBL" id="CAB5221540.1"/>
    </source>
</evidence>
<proteinExistence type="predicted"/>
<dbReference type="EMBL" id="LR798287">
    <property type="protein sequence ID" value="CAB5221540.1"/>
    <property type="molecule type" value="Genomic_DNA"/>
</dbReference>
<organism evidence="2">
    <name type="scientific">uncultured Caudovirales phage</name>
    <dbReference type="NCBI Taxonomy" id="2100421"/>
    <lineage>
        <taxon>Viruses</taxon>
        <taxon>Duplodnaviria</taxon>
        <taxon>Heunggongvirae</taxon>
        <taxon>Uroviricota</taxon>
        <taxon>Caudoviricetes</taxon>
        <taxon>Peduoviridae</taxon>
        <taxon>Maltschvirus</taxon>
        <taxon>Maltschvirus maltsch</taxon>
    </lineage>
</organism>
<accession>A0A6J7WUV5</accession>
<protein>
    <submittedName>
        <fullName evidence="2">Uncharacterized protein</fullName>
    </submittedName>
</protein>
<reference evidence="2" key="1">
    <citation type="submission" date="2020-05" db="EMBL/GenBank/DDBJ databases">
        <authorList>
            <person name="Chiriac C."/>
            <person name="Salcher M."/>
            <person name="Ghai R."/>
            <person name="Kavagutti S V."/>
        </authorList>
    </citation>
    <scope>NUCLEOTIDE SEQUENCE</scope>
</reference>
<keyword evidence="1" id="KW-1133">Transmembrane helix</keyword>
<gene>
    <name evidence="2" type="ORF">UFOVP245_181</name>
</gene>
<name>A0A6J7WUV5_9CAUD</name>
<feature type="transmembrane region" description="Helical" evidence="1">
    <location>
        <begin position="7"/>
        <end position="29"/>
    </location>
</feature>
<keyword evidence="1" id="KW-0472">Membrane</keyword>